<accession>A0ACA9RHT2</accession>
<gene>
    <name evidence="1" type="ORF">RPERSI_LOCUS19443</name>
</gene>
<reference evidence="1" key="1">
    <citation type="submission" date="2021-06" db="EMBL/GenBank/DDBJ databases">
        <authorList>
            <person name="Kallberg Y."/>
            <person name="Tangrot J."/>
            <person name="Rosling A."/>
        </authorList>
    </citation>
    <scope>NUCLEOTIDE SEQUENCE</scope>
    <source>
        <strain evidence="1">MA461A</strain>
    </source>
</reference>
<protein>
    <submittedName>
        <fullName evidence="1">26872_t:CDS:1</fullName>
    </submittedName>
</protein>
<feature type="non-terminal residue" evidence="1">
    <location>
        <position position="109"/>
    </location>
</feature>
<comment type="caution">
    <text evidence="1">The sequence shown here is derived from an EMBL/GenBank/DDBJ whole genome shotgun (WGS) entry which is preliminary data.</text>
</comment>
<feature type="non-terminal residue" evidence="1">
    <location>
        <position position="1"/>
    </location>
</feature>
<sequence length="109" mass="12289">RDDNRCFPFIKHFSSVFGSINQLGRSKHLTSPQCLDFALRILNVIKIEHSHFHSLHIHSSNLNKDSSIVINNTTKSLSTKDNKLSSSSIILHESLDDPLSILLKEILSP</sequence>
<evidence type="ECO:0000313" key="2">
    <source>
        <dbReference type="Proteomes" id="UP000789920"/>
    </source>
</evidence>
<proteinExistence type="predicted"/>
<dbReference type="EMBL" id="CAJVQC010053295">
    <property type="protein sequence ID" value="CAG8792696.1"/>
    <property type="molecule type" value="Genomic_DNA"/>
</dbReference>
<evidence type="ECO:0000313" key="1">
    <source>
        <dbReference type="EMBL" id="CAG8792696.1"/>
    </source>
</evidence>
<dbReference type="Proteomes" id="UP000789920">
    <property type="component" value="Unassembled WGS sequence"/>
</dbReference>
<name>A0ACA9RHT2_9GLOM</name>
<organism evidence="1 2">
    <name type="scientific">Racocetra persica</name>
    <dbReference type="NCBI Taxonomy" id="160502"/>
    <lineage>
        <taxon>Eukaryota</taxon>
        <taxon>Fungi</taxon>
        <taxon>Fungi incertae sedis</taxon>
        <taxon>Mucoromycota</taxon>
        <taxon>Glomeromycotina</taxon>
        <taxon>Glomeromycetes</taxon>
        <taxon>Diversisporales</taxon>
        <taxon>Gigasporaceae</taxon>
        <taxon>Racocetra</taxon>
    </lineage>
</organism>
<keyword evidence="2" id="KW-1185">Reference proteome</keyword>